<dbReference type="Pfam" id="PF20789">
    <property type="entry name" value="4HBT_3C"/>
    <property type="match status" value="1"/>
</dbReference>
<proteinExistence type="predicted"/>
<dbReference type="InterPro" id="IPR049450">
    <property type="entry name" value="ACOT8-like_C"/>
</dbReference>
<dbReference type="PANTHER" id="PTHR38110:SF1">
    <property type="entry name" value="THIOESTERASE DOMAIN-CONTAINING PROTEIN"/>
    <property type="match status" value="1"/>
</dbReference>
<dbReference type="Proteomes" id="UP001165427">
    <property type="component" value="Unassembled WGS sequence"/>
</dbReference>
<feature type="domain" description="Acyl-CoA thioesterase-like N-terminal HotDog" evidence="1">
    <location>
        <begin position="24"/>
        <end position="106"/>
    </location>
</feature>
<feature type="domain" description="Acyl-CoA thioesterase-like C-terminal" evidence="2">
    <location>
        <begin position="130"/>
        <end position="259"/>
    </location>
</feature>
<dbReference type="Pfam" id="PF13622">
    <property type="entry name" value="4HBT_3"/>
    <property type="match status" value="1"/>
</dbReference>
<dbReference type="AlphaFoldDB" id="A0AA41R2W5"/>
<dbReference type="EMBL" id="JALJRB010000020">
    <property type="protein sequence ID" value="MCJ8502052.1"/>
    <property type="molecule type" value="Genomic_DNA"/>
</dbReference>
<dbReference type="InterPro" id="IPR052389">
    <property type="entry name" value="Sec_Metab_Biosynth-Assoc"/>
</dbReference>
<dbReference type="InterPro" id="IPR029069">
    <property type="entry name" value="HotDog_dom_sf"/>
</dbReference>
<accession>A0AA41R2W5</accession>
<organism evidence="3 4">
    <name type="scientific">Desulfatitalea alkaliphila</name>
    <dbReference type="NCBI Taxonomy" id="2929485"/>
    <lineage>
        <taxon>Bacteria</taxon>
        <taxon>Pseudomonadati</taxon>
        <taxon>Thermodesulfobacteriota</taxon>
        <taxon>Desulfobacteria</taxon>
        <taxon>Desulfobacterales</taxon>
        <taxon>Desulfosarcinaceae</taxon>
        <taxon>Desulfatitalea</taxon>
    </lineage>
</organism>
<keyword evidence="4" id="KW-1185">Reference proteome</keyword>
<evidence type="ECO:0000259" key="1">
    <source>
        <dbReference type="Pfam" id="PF13622"/>
    </source>
</evidence>
<evidence type="ECO:0000259" key="2">
    <source>
        <dbReference type="Pfam" id="PF20789"/>
    </source>
</evidence>
<protein>
    <submittedName>
        <fullName evidence="3">Thioesterase family protein</fullName>
    </submittedName>
</protein>
<dbReference type="InterPro" id="IPR042171">
    <property type="entry name" value="Acyl-CoA_hotdog"/>
</dbReference>
<dbReference type="RefSeq" id="WP_246911870.1">
    <property type="nucleotide sequence ID" value="NZ_JALJRB010000020.1"/>
</dbReference>
<sequence length="264" mass="29614">MHPFDQDIAGQAMETPFERQARVSSNWSINGLPNGGYLLALMANGMLQCGTKSTMAIVTANYVARCLPDAPARLHLERFADSAQFERIQARLVQEGRERIRAWGTFVDPHTACPLDRYEADPPQVAPLDQCIPIPRMPRFTLFDQVAVRLDPACTGWMSGRQAERSEHKGWVRFQQARPFDALAVLLAADAFPPPVYATQGLGAWVPTIELTVNLRKAPASQWLKCIFRTRFITCGLLEEDGEVWDETGALVAISRQIAQYRMR</sequence>
<name>A0AA41R2W5_9BACT</name>
<evidence type="ECO:0000313" key="3">
    <source>
        <dbReference type="EMBL" id="MCJ8502052.1"/>
    </source>
</evidence>
<dbReference type="SUPFAM" id="SSF54637">
    <property type="entry name" value="Thioesterase/thiol ester dehydrase-isomerase"/>
    <property type="match status" value="1"/>
</dbReference>
<comment type="caution">
    <text evidence="3">The sequence shown here is derived from an EMBL/GenBank/DDBJ whole genome shotgun (WGS) entry which is preliminary data.</text>
</comment>
<dbReference type="PANTHER" id="PTHR38110">
    <property type="entry name" value="CHROMOSOME 23, WHOLE GENOME SHOTGUN SEQUENCE"/>
    <property type="match status" value="1"/>
</dbReference>
<dbReference type="Gene3D" id="2.40.160.210">
    <property type="entry name" value="Acyl-CoA thioesterase, double hotdog domain"/>
    <property type="match status" value="1"/>
</dbReference>
<evidence type="ECO:0000313" key="4">
    <source>
        <dbReference type="Proteomes" id="UP001165427"/>
    </source>
</evidence>
<gene>
    <name evidence="3" type="ORF">MRX98_15825</name>
</gene>
<dbReference type="InterPro" id="IPR049449">
    <property type="entry name" value="TesB_ACOT8-like_N"/>
</dbReference>
<reference evidence="3" key="1">
    <citation type="submission" date="2022-04" db="EMBL/GenBank/DDBJ databases">
        <title>Desulfatitalea alkaliphila sp. nov., a novel anaerobic sulfate-reducing bacterium isolated from terrestrial mud volcano, Taman Peninsula, Russia.</title>
        <authorList>
            <person name="Khomyakova M.A."/>
            <person name="Merkel A.Y."/>
            <person name="Slobodkin A.I."/>
        </authorList>
    </citation>
    <scope>NUCLEOTIDE SEQUENCE</scope>
    <source>
        <strain evidence="3">M08but</strain>
    </source>
</reference>